<reference evidence="2" key="1">
    <citation type="submission" date="2022-11" db="UniProtKB">
        <authorList>
            <consortium name="WormBaseParasite"/>
        </authorList>
    </citation>
    <scope>IDENTIFICATION</scope>
</reference>
<protein>
    <submittedName>
        <fullName evidence="2">Uncharacterized protein</fullName>
    </submittedName>
</protein>
<sequence length="126" mass="14908">MLLPPNETTAYVIDMLGKHFVGLRSIDDVYYLFDSEADGIFYIHGFDNINLFYKKIERLIVQVWKCDTLVPIQRNINRHDYTRMSEEETVKYVKKYEDEIDPSKKGTISKTKFTLKSCLDKFILIK</sequence>
<dbReference type="WBParaSite" id="JU765_v2.g4448.t1">
    <property type="protein sequence ID" value="JU765_v2.g4448.t1"/>
    <property type="gene ID" value="JU765_v2.g4448"/>
</dbReference>
<evidence type="ECO:0000313" key="1">
    <source>
        <dbReference type="Proteomes" id="UP000887576"/>
    </source>
</evidence>
<name>A0AC34R987_9BILA</name>
<evidence type="ECO:0000313" key="2">
    <source>
        <dbReference type="WBParaSite" id="JU765_v2.g4448.t1"/>
    </source>
</evidence>
<dbReference type="Proteomes" id="UP000887576">
    <property type="component" value="Unplaced"/>
</dbReference>
<accession>A0AC34R987</accession>
<organism evidence="1 2">
    <name type="scientific">Panagrolaimus sp. JU765</name>
    <dbReference type="NCBI Taxonomy" id="591449"/>
    <lineage>
        <taxon>Eukaryota</taxon>
        <taxon>Metazoa</taxon>
        <taxon>Ecdysozoa</taxon>
        <taxon>Nematoda</taxon>
        <taxon>Chromadorea</taxon>
        <taxon>Rhabditida</taxon>
        <taxon>Tylenchina</taxon>
        <taxon>Panagrolaimomorpha</taxon>
        <taxon>Panagrolaimoidea</taxon>
        <taxon>Panagrolaimidae</taxon>
        <taxon>Panagrolaimus</taxon>
    </lineage>
</organism>
<proteinExistence type="predicted"/>